<accession>A0AAE7RUI1</accession>
<organism evidence="1 2">
    <name type="scientific">uncultured phage cr91_1</name>
    <dbReference type="NCBI Taxonomy" id="2986403"/>
    <lineage>
        <taxon>Viruses</taxon>
        <taxon>Duplodnaviria</taxon>
        <taxon>Heunggongvirae</taxon>
        <taxon>Uroviricota</taxon>
        <taxon>Caudoviricetes</taxon>
        <taxon>Crassvirales</taxon>
        <taxon>Intestiviridae</taxon>
        <taxon>Crudevirinae</taxon>
        <taxon>Drivevirus</taxon>
        <taxon>Drivevirus gastrointestinalis</taxon>
    </lineage>
</organism>
<dbReference type="EMBL" id="MZ130480">
    <property type="protein sequence ID" value="QWM89611.1"/>
    <property type="molecule type" value="Genomic_DNA"/>
</dbReference>
<reference evidence="1 2" key="1">
    <citation type="submission" date="2021-04" db="EMBL/GenBank/DDBJ databases">
        <authorList>
            <person name="Shkoporov A.N."/>
            <person name="Stockdale S.R."/>
            <person name="Guerin E."/>
            <person name="Ross R.P."/>
            <person name="Hill C."/>
        </authorList>
    </citation>
    <scope>NUCLEOTIDE SEQUENCE [LARGE SCALE GENOMIC DNA]</scope>
    <source>
        <strain evidence="2">cr91_1</strain>
    </source>
</reference>
<evidence type="ECO:0000313" key="2">
    <source>
        <dbReference type="Proteomes" id="UP000827372"/>
    </source>
</evidence>
<dbReference type="Proteomes" id="UP000827372">
    <property type="component" value="Segment"/>
</dbReference>
<keyword evidence="2" id="KW-1185">Reference proteome</keyword>
<sequence>MMKNNKYKPRKKAFIGAIIGAATSIAGGIIGARKRKRAARREAARQKAIKRNEETYKSIEALNAGLEGQEEIQDNFMEQYMRYGGIAKNKKYKNRNKKAIGGVGEIIGSAISGAANIVSAVTESPEIAQTGNVIGQTIGKGLAKHNAKRIAEQRKDNLTKPIPINGINANSDLNLPTTLQPIKRYGGRKSVCRMVCGGQKRK</sequence>
<proteinExistence type="predicted"/>
<dbReference type="KEGG" id="vg:75691574"/>
<gene>
    <name evidence="1" type="primary">gp_16381</name>
</gene>
<name>A0AAE7RUI1_9CAUD</name>
<dbReference type="GeneID" id="75691574"/>
<evidence type="ECO:0000313" key="1">
    <source>
        <dbReference type="EMBL" id="QWM89611.1"/>
    </source>
</evidence>
<dbReference type="RefSeq" id="YP_010359183.1">
    <property type="nucleotide sequence ID" value="NC_062770.1"/>
</dbReference>
<protein>
    <submittedName>
        <fullName evidence="1">Uncharacterized protein</fullName>
    </submittedName>
</protein>